<feature type="compositionally biased region" description="Polar residues" evidence="3">
    <location>
        <begin position="9"/>
        <end position="37"/>
    </location>
</feature>
<dbReference type="GO" id="GO:0005938">
    <property type="term" value="C:cell cortex"/>
    <property type="evidence" value="ECO:0007669"/>
    <property type="project" value="UniProtKB-ARBA"/>
</dbReference>
<name>A0A1B2JIJ0_PICPA</name>
<dbReference type="PANTHER" id="PTHR23176:SF128">
    <property type="entry name" value="RHO GTPASE-ACTIVATING PROTEIN RGD1"/>
    <property type="match status" value="1"/>
</dbReference>
<evidence type="ECO:0000256" key="2">
    <source>
        <dbReference type="PROSITE-ProRule" id="PRU01077"/>
    </source>
</evidence>
<dbReference type="SUPFAM" id="SSF103657">
    <property type="entry name" value="BAR/IMD domain-like"/>
    <property type="match status" value="1"/>
</dbReference>
<keyword evidence="2" id="KW-0175">Coiled coil</keyword>
<dbReference type="InterPro" id="IPR001060">
    <property type="entry name" value="FCH_dom"/>
</dbReference>
<dbReference type="PROSITE" id="PS51741">
    <property type="entry name" value="F_BAR"/>
    <property type="match status" value="1"/>
</dbReference>
<evidence type="ECO:0000256" key="1">
    <source>
        <dbReference type="ARBA" id="ARBA00022468"/>
    </source>
</evidence>
<evidence type="ECO:0000259" key="5">
    <source>
        <dbReference type="PROSITE" id="PS51741"/>
    </source>
</evidence>
<organism evidence="6 7">
    <name type="scientific">Komagataella pastoris</name>
    <name type="common">Yeast</name>
    <name type="synonym">Pichia pastoris</name>
    <dbReference type="NCBI Taxonomy" id="4922"/>
    <lineage>
        <taxon>Eukaryota</taxon>
        <taxon>Fungi</taxon>
        <taxon>Dikarya</taxon>
        <taxon>Ascomycota</taxon>
        <taxon>Saccharomycotina</taxon>
        <taxon>Pichiomycetes</taxon>
        <taxon>Pichiales</taxon>
        <taxon>Pichiaceae</taxon>
        <taxon>Komagataella</taxon>
    </lineage>
</organism>
<dbReference type="SUPFAM" id="SSF48350">
    <property type="entry name" value="GTPase activation domain, GAP"/>
    <property type="match status" value="1"/>
</dbReference>
<evidence type="ECO:0000259" key="4">
    <source>
        <dbReference type="PROSITE" id="PS50238"/>
    </source>
</evidence>
<dbReference type="InterPro" id="IPR027267">
    <property type="entry name" value="AH/BAR_dom_sf"/>
</dbReference>
<feature type="compositionally biased region" description="Low complexity" evidence="3">
    <location>
        <begin position="381"/>
        <end position="399"/>
    </location>
</feature>
<dbReference type="PANTHER" id="PTHR23176">
    <property type="entry name" value="RHO/RAC/CDC GTPASE-ACTIVATING PROTEIN"/>
    <property type="match status" value="1"/>
</dbReference>
<reference evidence="6 7" key="1">
    <citation type="submission" date="2016-02" db="EMBL/GenBank/DDBJ databases">
        <title>Comparative genomic and transcriptomic foundation for Pichia pastoris.</title>
        <authorList>
            <person name="Love K.R."/>
            <person name="Shah K.A."/>
            <person name="Whittaker C.A."/>
            <person name="Wu J."/>
            <person name="Bartlett M.C."/>
            <person name="Ma D."/>
            <person name="Leeson R.L."/>
            <person name="Priest M."/>
            <person name="Young S.K."/>
            <person name="Love J.C."/>
        </authorList>
    </citation>
    <scope>NUCLEOTIDE SEQUENCE [LARGE SCALE GENOMIC DNA]</scope>
    <source>
        <strain evidence="6 7">ATCC 28485</strain>
    </source>
</reference>
<dbReference type="Pfam" id="PF00620">
    <property type="entry name" value="RhoGAP"/>
    <property type="match status" value="1"/>
</dbReference>
<evidence type="ECO:0000256" key="3">
    <source>
        <dbReference type="SAM" id="MobiDB-lite"/>
    </source>
</evidence>
<feature type="domain" description="F-BAR" evidence="5">
    <location>
        <begin position="51"/>
        <end position="321"/>
    </location>
</feature>
<dbReference type="InterPro" id="IPR050729">
    <property type="entry name" value="Rho-GAP"/>
</dbReference>
<dbReference type="GO" id="GO:0005096">
    <property type="term" value="F:GTPase activator activity"/>
    <property type="evidence" value="ECO:0007669"/>
    <property type="project" value="UniProtKB-KW"/>
</dbReference>
<feature type="region of interest" description="Disordered" evidence="3">
    <location>
        <begin position="1"/>
        <end position="45"/>
    </location>
</feature>
<accession>A0A1B2JIJ0</accession>
<dbReference type="InterPro" id="IPR031160">
    <property type="entry name" value="F_BAR_dom"/>
</dbReference>
<protein>
    <submittedName>
        <fullName evidence="6">BA75_04640T0</fullName>
    </submittedName>
</protein>
<gene>
    <name evidence="6" type="primary">RGD1</name>
    <name evidence="6" type="ORF">ATY40_BA7504640</name>
</gene>
<proteinExistence type="predicted"/>
<dbReference type="CDD" id="cd07652">
    <property type="entry name" value="F-BAR_Rgd1"/>
    <property type="match status" value="1"/>
</dbReference>
<dbReference type="Pfam" id="PF00611">
    <property type="entry name" value="FCH"/>
    <property type="match status" value="1"/>
</dbReference>
<dbReference type="InterPro" id="IPR000198">
    <property type="entry name" value="RhoGAP_dom"/>
</dbReference>
<dbReference type="Gene3D" id="1.10.555.10">
    <property type="entry name" value="Rho GTPase activation protein"/>
    <property type="match status" value="1"/>
</dbReference>
<evidence type="ECO:0000313" key="6">
    <source>
        <dbReference type="EMBL" id="ANZ77792.1"/>
    </source>
</evidence>
<sequence length="636" mass="70753">MDSRDKSIDQSTSEATDPNASLGTIDQELETVSSPTTPAKVESSASLLEDPQIAKILQSDSAMDILLDRLKRSITTCDEFSRYIKKKSILEDDHYTQLRKISKHTQDTLKNDGKKFKSDSFERSFEKIVTFDSELFNVGSPYVKALTLMYEQLGSLASTVSKSRKSVKEEYRRKERECGDAIAAAEKSKNKYFNFCNELEKLRTGDPSKKTFTLKGSKTGTQQEEELSRKIEIADQDYRAKVHQCKKLKDELLMVHRPAHVKALKGLILEIDTAMSLQLQKYSTWNETLVMRSGILISPLHEDSNKPSIKKIAASVDNEKDLYEFLTKQGTTSLNRWLTPVEYKVHPLLGNNLRKDSQRRNITPTSAAVTGAAVGASIGAASSSPLSPLPASTSYSPTLDPKVVGSRLSGPRELQVSETASTVSVPPGVKQNLATFGVPIDVLVDNDTGSVPAIVRQCIQVIERYGLDLEGIYRVSASVTKVKELRELIDRDPANIALIGPSSPDHVLDDDIYVAATILKLFFKSLPEPLLTNVLYQDFLDAVKDDSGSTKISTRLHQIAYELPDGPYWTLRSLLFHLNKVAAHQDVNRMTIRSLSIVWGEVLLYTEVANTEDMSYKAKVVEELLKAANLIYEAEP</sequence>
<dbReference type="SMART" id="SM00324">
    <property type="entry name" value="RhoGAP"/>
    <property type="match status" value="1"/>
</dbReference>
<evidence type="ECO:0000313" key="7">
    <source>
        <dbReference type="Proteomes" id="UP000094565"/>
    </source>
</evidence>
<dbReference type="GO" id="GO:0005933">
    <property type="term" value="C:cellular bud"/>
    <property type="evidence" value="ECO:0007669"/>
    <property type="project" value="UniProtKB-ARBA"/>
</dbReference>
<dbReference type="EMBL" id="CP014587">
    <property type="protein sequence ID" value="ANZ77792.1"/>
    <property type="molecule type" value="Genomic_DNA"/>
</dbReference>
<keyword evidence="7" id="KW-1185">Reference proteome</keyword>
<dbReference type="Gene3D" id="1.20.1270.60">
    <property type="entry name" value="Arfaptin homology (AH) domain/BAR domain"/>
    <property type="match status" value="1"/>
</dbReference>
<dbReference type="SMART" id="SM00055">
    <property type="entry name" value="FCH"/>
    <property type="match status" value="1"/>
</dbReference>
<dbReference type="FunFam" id="1.20.1270.60:FF:000063">
    <property type="entry name" value="Rho GTPase activator"/>
    <property type="match status" value="1"/>
</dbReference>
<feature type="region of interest" description="Disordered" evidence="3">
    <location>
        <begin position="381"/>
        <end position="408"/>
    </location>
</feature>
<keyword evidence="1" id="KW-0343">GTPase activation</keyword>
<dbReference type="AlphaFoldDB" id="A0A1B2JIJ0"/>
<dbReference type="OrthoDB" id="437889at2759"/>
<dbReference type="Proteomes" id="UP000094565">
    <property type="component" value="Chromosome 4"/>
</dbReference>
<dbReference type="InterPro" id="IPR008936">
    <property type="entry name" value="Rho_GTPase_activation_prot"/>
</dbReference>
<feature type="domain" description="Rho-GAP" evidence="4">
    <location>
        <begin position="438"/>
        <end position="632"/>
    </location>
</feature>
<dbReference type="PROSITE" id="PS50238">
    <property type="entry name" value="RHOGAP"/>
    <property type="match status" value="1"/>
</dbReference>
<dbReference type="GO" id="GO:0007165">
    <property type="term" value="P:signal transduction"/>
    <property type="evidence" value="ECO:0007669"/>
    <property type="project" value="InterPro"/>
</dbReference>